<evidence type="ECO:0000256" key="2">
    <source>
        <dbReference type="ARBA" id="ARBA00023125"/>
    </source>
</evidence>
<name>A0A6I4VQC8_9BACL</name>
<dbReference type="PROSITE" id="PS51063">
    <property type="entry name" value="HTH_CRP_2"/>
    <property type="match status" value="1"/>
</dbReference>
<evidence type="ECO:0000313" key="8">
    <source>
        <dbReference type="Proteomes" id="UP000430692"/>
    </source>
</evidence>
<sequence length="226" mass="26026">MQKKSNVSMWMENLPFDWSAFYSQAKILTLEKHQTLFDQEEEINQLYVVIEGRIRLSITNKLGEEKAIMIIGKNGIVGDLGLYATNTYLTSAIPVTACKALSFPTATFQQLLKEYPPLLPFYLLNLDKKFQIMTSQIVELSYQSARFRVLQLLIQLAETYGVEEENGIRISIRFTQQEMANVAGASRVTVAQVFQLLREEKILFKENGYILLSSLDILERLQEKWK</sequence>
<feature type="domain" description="Cyclic nucleotide-binding" evidence="5">
    <location>
        <begin position="30"/>
        <end position="112"/>
    </location>
</feature>
<dbReference type="InterPro" id="IPR012318">
    <property type="entry name" value="HTH_CRP"/>
</dbReference>
<keyword evidence="1" id="KW-0805">Transcription regulation</keyword>
<dbReference type="SUPFAM" id="SSF51206">
    <property type="entry name" value="cAMP-binding domain-like"/>
    <property type="match status" value="1"/>
</dbReference>
<dbReference type="EMBL" id="WUUL01000001">
    <property type="protein sequence ID" value="MXQ52156.1"/>
    <property type="molecule type" value="Genomic_DNA"/>
</dbReference>
<evidence type="ECO:0000259" key="5">
    <source>
        <dbReference type="PROSITE" id="PS50042"/>
    </source>
</evidence>
<dbReference type="CDD" id="cd00038">
    <property type="entry name" value="CAP_ED"/>
    <property type="match status" value="1"/>
</dbReference>
<dbReference type="RefSeq" id="WP_160799213.1">
    <property type="nucleotide sequence ID" value="NZ_WUUL01000001.1"/>
</dbReference>
<evidence type="ECO:0000313" key="7">
    <source>
        <dbReference type="EMBL" id="MXQ52156.1"/>
    </source>
</evidence>
<evidence type="ECO:0000259" key="6">
    <source>
        <dbReference type="PROSITE" id="PS51063"/>
    </source>
</evidence>
<keyword evidence="2" id="KW-0238">DNA-binding</keyword>
<protein>
    <submittedName>
        <fullName evidence="7">Cyclic nucleotide-binding domain-containing protein</fullName>
    </submittedName>
</protein>
<dbReference type="InterPro" id="IPR036388">
    <property type="entry name" value="WH-like_DNA-bd_sf"/>
</dbReference>
<organism evidence="7 8">
    <name type="scientific">Shimazuella alba</name>
    <dbReference type="NCBI Taxonomy" id="2690964"/>
    <lineage>
        <taxon>Bacteria</taxon>
        <taxon>Bacillati</taxon>
        <taxon>Bacillota</taxon>
        <taxon>Bacilli</taxon>
        <taxon>Bacillales</taxon>
        <taxon>Thermoactinomycetaceae</taxon>
        <taxon>Shimazuella</taxon>
    </lineage>
</organism>
<evidence type="ECO:0000256" key="3">
    <source>
        <dbReference type="ARBA" id="ARBA00023159"/>
    </source>
</evidence>
<dbReference type="InterPro" id="IPR000595">
    <property type="entry name" value="cNMP-bd_dom"/>
</dbReference>
<dbReference type="AlphaFoldDB" id="A0A6I4VQC8"/>
<dbReference type="Gene3D" id="2.60.120.10">
    <property type="entry name" value="Jelly Rolls"/>
    <property type="match status" value="1"/>
</dbReference>
<dbReference type="Gene3D" id="1.10.10.10">
    <property type="entry name" value="Winged helix-like DNA-binding domain superfamily/Winged helix DNA-binding domain"/>
    <property type="match status" value="1"/>
</dbReference>
<dbReference type="GO" id="GO:0003677">
    <property type="term" value="F:DNA binding"/>
    <property type="evidence" value="ECO:0007669"/>
    <property type="project" value="UniProtKB-KW"/>
</dbReference>
<keyword evidence="8" id="KW-1185">Reference proteome</keyword>
<gene>
    <name evidence="7" type="ORF">GSM42_00015</name>
</gene>
<dbReference type="GO" id="GO:0003700">
    <property type="term" value="F:DNA-binding transcription factor activity"/>
    <property type="evidence" value="ECO:0007669"/>
    <property type="project" value="TreeGrafter"/>
</dbReference>
<keyword evidence="3" id="KW-0010">Activator</keyword>
<proteinExistence type="predicted"/>
<evidence type="ECO:0000256" key="1">
    <source>
        <dbReference type="ARBA" id="ARBA00023015"/>
    </source>
</evidence>
<dbReference type="InterPro" id="IPR050397">
    <property type="entry name" value="Env_Response_Regulators"/>
</dbReference>
<dbReference type="Pfam" id="PF13545">
    <property type="entry name" value="HTH_Crp_2"/>
    <property type="match status" value="1"/>
</dbReference>
<dbReference type="PANTHER" id="PTHR24567">
    <property type="entry name" value="CRP FAMILY TRANSCRIPTIONAL REGULATORY PROTEIN"/>
    <property type="match status" value="1"/>
</dbReference>
<feature type="domain" description="HTH crp-type" evidence="6">
    <location>
        <begin position="143"/>
        <end position="216"/>
    </location>
</feature>
<dbReference type="GO" id="GO:0005829">
    <property type="term" value="C:cytosol"/>
    <property type="evidence" value="ECO:0007669"/>
    <property type="project" value="TreeGrafter"/>
</dbReference>
<accession>A0A6I4VQC8</accession>
<dbReference type="InterPro" id="IPR036390">
    <property type="entry name" value="WH_DNA-bd_sf"/>
</dbReference>
<comment type="caution">
    <text evidence="7">The sequence shown here is derived from an EMBL/GenBank/DDBJ whole genome shotgun (WGS) entry which is preliminary data.</text>
</comment>
<dbReference type="InterPro" id="IPR018490">
    <property type="entry name" value="cNMP-bd_dom_sf"/>
</dbReference>
<dbReference type="PANTHER" id="PTHR24567:SF74">
    <property type="entry name" value="HTH-TYPE TRANSCRIPTIONAL REGULATOR ARCR"/>
    <property type="match status" value="1"/>
</dbReference>
<reference evidence="7 8" key="1">
    <citation type="submission" date="2019-12" db="EMBL/GenBank/DDBJ databases">
        <title>Whole-genome analyses of novel actinobacteria.</title>
        <authorList>
            <person name="Sahin N."/>
            <person name="Saygin H."/>
        </authorList>
    </citation>
    <scope>NUCLEOTIDE SEQUENCE [LARGE SCALE GENOMIC DNA]</scope>
    <source>
        <strain evidence="7 8">KC615</strain>
    </source>
</reference>
<dbReference type="PROSITE" id="PS50042">
    <property type="entry name" value="CNMP_BINDING_3"/>
    <property type="match status" value="1"/>
</dbReference>
<dbReference type="InterPro" id="IPR014710">
    <property type="entry name" value="RmlC-like_jellyroll"/>
</dbReference>
<dbReference type="SUPFAM" id="SSF46785">
    <property type="entry name" value="Winged helix' DNA-binding domain"/>
    <property type="match status" value="1"/>
</dbReference>
<evidence type="ECO:0000256" key="4">
    <source>
        <dbReference type="ARBA" id="ARBA00023163"/>
    </source>
</evidence>
<keyword evidence="4" id="KW-0804">Transcription</keyword>
<dbReference type="Pfam" id="PF00027">
    <property type="entry name" value="cNMP_binding"/>
    <property type="match status" value="1"/>
</dbReference>
<dbReference type="SMART" id="SM00419">
    <property type="entry name" value="HTH_CRP"/>
    <property type="match status" value="1"/>
</dbReference>
<dbReference type="Proteomes" id="UP000430692">
    <property type="component" value="Unassembled WGS sequence"/>
</dbReference>